<evidence type="ECO:0000313" key="2">
    <source>
        <dbReference type="Proteomes" id="UP001652600"/>
    </source>
</evidence>
<feature type="region of interest" description="Disordered" evidence="1">
    <location>
        <begin position="328"/>
        <end position="349"/>
    </location>
</feature>
<reference evidence="3" key="1">
    <citation type="submission" date="2025-08" db="UniProtKB">
        <authorList>
            <consortium name="RefSeq"/>
        </authorList>
    </citation>
    <scope>IDENTIFICATION</scope>
    <source>
        <tissue evidence="3">Stem</tissue>
    </source>
</reference>
<dbReference type="GeneID" id="103494538"/>
<feature type="region of interest" description="Disordered" evidence="1">
    <location>
        <begin position="216"/>
        <end position="236"/>
    </location>
</feature>
<proteinExistence type="predicted"/>
<sequence length="349" mass="38736">MTGNIPEVRSRRVEHPCLAQNVNASADSPKTSSEVFPSAIEFYVWSDEGINLYVDLNSSPLDWTERLNNEVYICESIYRDKCLQQNLCWFKGHKEFAKSFQWNNHAGLFKGGYLQKETPSCSNLMTDNSMEAGQLDEADGSNQKIAGSESCAEEDNRATSLDFEIDNDLQKKENSDPISGGQSNLSILAHQNFTPESEMCESSTLQNSYSALNLSMENPGSSAAGSMDIESPDIEQCPKDVSCSPCRALPQGDSNVSDYSLQTSAEKSERNNLSVATESSECSQIPESMEKMLPVSHCLESNGAHKKTKLTKTETRCCSQPDRRVLRSVTHKQRLPRRSRRLISKTASS</sequence>
<feature type="compositionally biased region" description="Basic residues" evidence="1">
    <location>
        <begin position="329"/>
        <end position="343"/>
    </location>
</feature>
<name>A0ABM3KZR9_CUCME</name>
<protein>
    <submittedName>
        <fullName evidence="3">Uncharacterized protein LOC103494538 isoform X2</fullName>
    </submittedName>
</protein>
<dbReference type="PANTHER" id="PTHR36376">
    <property type="entry name" value="OS09G0514700 PROTEIN"/>
    <property type="match status" value="1"/>
</dbReference>
<evidence type="ECO:0000256" key="1">
    <source>
        <dbReference type="SAM" id="MobiDB-lite"/>
    </source>
</evidence>
<gene>
    <name evidence="3" type="primary">LOC103494538</name>
</gene>
<accession>A0ABM3KZR9</accession>
<feature type="region of interest" description="Disordered" evidence="1">
    <location>
        <begin position="134"/>
        <end position="155"/>
    </location>
</feature>
<dbReference type="PANTHER" id="PTHR36376:SF1">
    <property type="entry name" value="OS09G0514700 PROTEIN"/>
    <property type="match status" value="1"/>
</dbReference>
<dbReference type="RefSeq" id="XP_050943273.1">
    <property type="nucleotide sequence ID" value="XM_051087316.1"/>
</dbReference>
<keyword evidence="2" id="KW-1185">Reference proteome</keyword>
<dbReference type="Proteomes" id="UP001652600">
    <property type="component" value="Chromosome 7"/>
</dbReference>
<evidence type="ECO:0000313" key="3">
    <source>
        <dbReference type="RefSeq" id="XP_050943273.1"/>
    </source>
</evidence>
<organism evidence="2 3">
    <name type="scientific">Cucumis melo</name>
    <name type="common">Muskmelon</name>
    <dbReference type="NCBI Taxonomy" id="3656"/>
    <lineage>
        <taxon>Eukaryota</taxon>
        <taxon>Viridiplantae</taxon>
        <taxon>Streptophyta</taxon>
        <taxon>Embryophyta</taxon>
        <taxon>Tracheophyta</taxon>
        <taxon>Spermatophyta</taxon>
        <taxon>Magnoliopsida</taxon>
        <taxon>eudicotyledons</taxon>
        <taxon>Gunneridae</taxon>
        <taxon>Pentapetalae</taxon>
        <taxon>rosids</taxon>
        <taxon>fabids</taxon>
        <taxon>Cucurbitales</taxon>
        <taxon>Cucurbitaceae</taxon>
        <taxon>Benincaseae</taxon>
        <taxon>Cucumis</taxon>
    </lineage>
</organism>